<keyword evidence="2 4" id="KW-0808">Transferase</keyword>
<dbReference type="AlphaFoldDB" id="A0A0G0I793"/>
<dbReference type="PANTHER" id="PTHR43861:SF1">
    <property type="entry name" value="TRANS-ACONITATE 2-METHYLTRANSFERASE"/>
    <property type="match status" value="1"/>
</dbReference>
<sequence>MLTSLFVTIKQMKINIPEINRKAWNQIVTDGKTIHTSLGKYESELLDLFIKDIPKNGKVLDLGCGTGIPISKIIYDSNLNVTGVDVSDNMIKIFKNNFPKATAFRMPMTEINWGNKFDGIISSYSLLCLPLEEFSLMANKINRALKKGGCFLLFLNEGDSKEGKIQEVQGHQLYSTGVSEQEIRDIFESRGMEIIRIERERCESKEYGVEHEMMFLMKKI</sequence>
<evidence type="ECO:0000256" key="1">
    <source>
        <dbReference type="ARBA" id="ARBA00022603"/>
    </source>
</evidence>
<feature type="domain" description="Methyltransferase" evidence="3">
    <location>
        <begin position="59"/>
        <end position="149"/>
    </location>
</feature>
<organism evidence="4 5">
    <name type="scientific">Candidatus Woesebacteria bacterium GW2011_GWD1_38_10</name>
    <dbReference type="NCBI Taxonomy" id="1618592"/>
    <lineage>
        <taxon>Bacteria</taxon>
        <taxon>Candidatus Woeseibacteriota</taxon>
    </lineage>
</organism>
<dbReference type="PANTHER" id="PTHR43861">
    <property type="entry name" value="TRANS-ACONITATE 2-METHYLTRANSFERASE-RELATED"/>
    <property type="match status" value="1"/>
</dbReference>
<evidence type="ECO:0000256" key="2">
    <source>
        <dbReference type="ARBA" id="ARBA00022679"/>
    </source>
</evidence>
<dbReference type="EMBL" id="LBTW01000006">
    <property type="protein sequence ID" value="KKQ50422.1"/>
    <property type="molecule type" value="Genomic_DNA"/>
</dbReference>
<comment type="caution">
    <text evidence="4">The sequence shown here is derived from an EMBL/GenBank/DDBJ whole genome shotgun (WGS) entry which is preliminary data.</text>
</comment>
<dbReference type="InterPro" id="IPR029063">
    <property type="entry name" value="SAM-dependent_MTases_sf"/>
</dbReference>
<protein>
    <submittedName>
        <fullName evidence="4">Methyltransferase</fullName>
    </submittedName>
</protein>
<dbReference type="SUPFAM" id="SSF53335">
    <property type="entry name" value="S-adenosyl-L-methionine-dependent methyltransferases"/>
    <property type="match status" value="1"/>
</dbReference>
<reference evidence="4 5" key="1">
    <citation type="journal article" date="2015" name="Nature">
        <title>rRNA introns, odd ribosomes, and small enigmatic genomes across a large radiation of phyla.</title>
        <authorList>
            <person name="Brown C.T."/>
            <person name="Hug L.A."/>
            <person name="Thomas B.C."/>
            <person name="Sharon I."/>
            <person name="Castelle C.J."/>
            <person name="Singh A."/>
            <person name="Wilkins M.J."/>
            <person name="Williams K.H."/>
            <person name="Banfield J.F."/>
        </authorList>
    </citation>
    <scope>NUCLEOTIDE SEQUENCE [LARGE SCALE GENOMIC DNA]</scope>
</reference>
<dbReference type="Gene3D" id="3.40.50.150">
    <property type="entry name" value="Vaccinia Virus protein VP39"/>
    <property type="match status" value="1"/>
</dbReference>
<evidence type="ECO:0000259" key="3">
    <source>
        <dbReference type="Pfam" id="PF13649"/>
    </source>
</evidence>
<dbReference type="GO" id="GO:0008168">
    <property type="term" value="F:methyltransferase activity"/>
    <property type="evidence" value="ECO:0007669"/>
    <property type="project" value="UniProtKB-KW"/>
</dbReference>
<dbReference type="InterPro" id="IPR041698">
    <property type="entry name" value="Methyltransf_25"/>
</dbReference>
<evidence type="ECO:0000313" key="5">
    <source>
        <dbReference type="Proteomes" id="UP000034366"/>
    </source>
</evidence>
<name>A0A0G0I793_9BACT</name>
<evidence type="ECO:0000313" key="4">
    <source>
        <dbReference type="EMBL" id="KKQ50422.1"/>
    </source>
</evidence>
<dbReference type="CDD" id="cd02440">
    <property type="entry name" value="AdoMet_MTases"/>
    <property type="match status" value="1"/>
</dbReference>
<gene>
    <name evidence="4" type="ORF">US67_C0006G0008</name>
</gene>
<accession>A0A0G0I793</accession>
<dbReference type="Pfam" id="PF13649">
    <property type="entry name" value="Methyltransf_25"/>
    <property type="match status" value="1"/>
</dbReference>
<proteinExistence type="predicted"/>
<dbReference type="Proteomes" id="UP000034366">
    <property type="component" value="Unassembled WGS sequence"/>
</dbReference>
<dbReference type="GO" id="GO:0032259">
    <property type="term" value="P:methylation"/>
    <property type="evidence" value="ECO:0007669"/>
    <property type="project" value="UniProtKB-KW"/>
</dbReference>
<keyword evidence="1 4" id="KW-0489">Methyltransferase</keyword>